<comment type="caution">
    <text evidence="14">The sequence shown here is derived from an EMBL/GenBank/DDBJ whole genome shotgun (WGS) entry which is preliminary data.</text>
</comment>
<evidence type="ECO:0000256" key="10">
    <source>
        <dbReference type="ARBA" id="ARBA00023201"/>
    </source>
</evidence>
<evidence type="ECO:0000256" key="1">
    <source>
        <dbReference type="ARBA" id="ARBA00004141"/>
    </source>
</evidence>
<keyword evidence="8 12" id="KW-0406">Ion transport</keyword>
<keyword evidence="11 12" id="KW-0407">Ion channel</keyword>
<sequence>MGAKLNTIKRILQFSIITVCLTGFLYQTIEFLSLYWTYPTVVDIQVSVPSEIQVPGITFCSSNGINPKVICSMGNFCLDAGILKEANYCEDFPVMCDDKKVSSDFKAVTYNKFTTSQDMNSSTMTMLRKTFDRLLLV</sequence>
<keyword evidence="3 12" id="KW-0813">Transport</keyword>
<evidence type="ECO:0000256" key="11">
    <source>
        <dbReference type="ARBA" id="ARBA00023303"/>
    </source>
</evidence>
<evidence type="ECO:0000256" key="7">
    <source>
        <dbReference type="ARBA" id="ARBA00023053"/>
    </source>
</evidence>
<proteinExistence type="inferred from homology"/>
<evidence type="ECO:0000313" key="14">
    <source>
        <dbReference type="EMBL" id="GIY27398.1"/>
    </source>
</evidence>
<keyword evidence="10 12" id="KW-0739">Sodium transport</keyword>
<keyword evidence="7" id="KW-0915">Sodium</keyword>
<dbReference type="Pfam" id="PF00858">
    <property type="entry name" value="ASC"/>
    <property type="match status" value="1"/>
</dbReference>
<comment type="subcellular location">
    <subcellularLocation>
        <location evidence="1">Membrane</location>
        <topology evidence="1">Multi-pass membrane protein</topology>
    </subcellularLocation>
</comment>
<name>A0AAV4RYK2_CAEEX</name>
<evidence type="ECO:0000313" key="15">
    <source>
        <dbReference type="Proteomes" id="UP001054945"/>
    </source>
</evidence>
<dbReference type="InterPro" id="IPR001873">
    <property type="entry name" value="ENaC"/>
</dbReference>
<feature type="transmembrane region" description="Helical" evidence="13">
    <location>
        <begin position="12"/>
        <end position="38"/>
    </location>
</feature>
<keyword evidence="15" id="KW-1185">Reference proteome</keyword>
<dbReference type="GO" id="GO:0005272">
    <property type="term" value="F:sodium channel activity"/>
    <property type="evidence" value="ECO:0007669"/>
    <property type="project" value="UniProtKB-KW"/>
</dbReference>
<dbReference type="AlphaFoldDB" id="A0AAV4RYK2"/>
<evidence type="ECO:0000256" key="8">
    <source>
        <dbReference type="ARBA" id="ARBA00023065"/>
    </source>
</evidence>
<accession>A0AAV4RYK2</accession>
<dbReference type="GO" id="GO:0016020">
    <property type="term" value="C:membrane"/>
    <property type="evidence" value="ECO:0007669"/>
    <property type="project" value="UniProtKB-SubCell"/>
</dbReference>
<dbReference type="Proteomes" id="UP001054945">
    <property type="component" value="Unassembled WGS sequence"/>
</dbReference>
<evidence type="ECO:0000256" key="13">
    <source>
        <dbReference type="SAM" id="Phobius"/>
    </source>
</evidence>
<dbReference type="EMBL" id="BPLR01008813">
    <property type="protein sequence ID" value="GIY27398.1"/>
    <property type="molecule type" value="Genomic_DNA"/>
</dbReference>
<comment type="similarity">
    <text evidence="2 12">Belongs to the amiloride-sensitive sodium channel (TC 1.A.6) family.</text>
</comment>
<gene>
    <name evidence="14" type="primary">AVEN_31403_1</name>
    <name evidence="14" type="ORF">CEXT_798781</name>
</gene>
<evidence type="ECO:0000256" key="4">
    <source>
        <dbReference type="ARBA" id="ARBA00022461"/>
    </source>
</evidence>
<evidence type="ECO:0000256" key="2">
    <source>
        <dbReference type="ARBA" id="ARBA00007193"/>
    </source>
</evidence>
<protein>
    <submittedName>
        <fullName evidence="14">Uncharacterized protein</fullName>
    </submittedName>
</protein>
<organism evidence="14 15">
    <name type="scientific">Caerostris extrusa</name>
    <name type="common">Bark spider</name>
    <name type="synonym">Caerostris bankana</name>
    <dbReference type="NCBI Taxonomy" id="172846"/>
    <lineage>
        <taxon>Eukaryota</taxon>
        <taxon>Metazoa</taxon>
        <taxon>Ecdysozoa</taxon>
        <taxon>Arthropoda</taxon>
        <taxon>Chelicerata</taxon>
        <taxon>Arachnida</taxon>
        <taxon>Araneae</taxon>
        <taxon>Araneomorphae</taxon>
        <taxon>Entelegynae</taxon>
        <taxon>Araneoidea</taxon>
        <taxon>Araneidae</taxon>
        <taxon>Caerostris</taxon>
    </lineage>
</organism>
<keyword evidence="5 12" id="KW-0812">Transmembrane</keyword>
<evidence type="ECO:0000256" key="5">
    <source>
        <dbReference type="ARBA" id="ARBA00022692"/>
    </source>
</evidence>
<evidence type="ECO:0000256" key="9">
    <source>
        <dbReference type="ARBA" id="ARBA00023136"/>
    </source>
</evidence>
<keyword evidence="6 13" id="KW-1133">Transmembrane helix</keyword>
<evidence type="ECO:0000256" key="6">
    <source>
        <dbReference type="ARBA" id="ARBA00022989"/>
    </source>
</evidence>
<keyword evidence="9 13" id="KW-0472">Membrane</keyword>
<evidence type="ECO:0000256" key="3">
    <source>
        <dbReference type="ARBA" id="ARBA00022448"/>
    </source>
</evidence>
<keyword evidence="4 12" id="KW-0894">Sodium channel</keyword>
<evidence type="ECO:0000256" key="12">
    <source>
        <dbReference type="RuleBase" id="RU000679"/>
    </source>
</evidence>
<reference evidence="14 15" key="1">
    <citation type="submission" date="2021-06" db="EMBL/GenBank/DDBJ databases">
        <title>Caerostris extrusa draft genome.</title>
        <authorList>
            <person name="Kono N."/>
            <person name="Arakawa K."/>
        </authorList>
    </citation>
    <scope>NUCLEOTIDE SEQUENCE [LARGE SCALE GENOMIC DNA]</scope>
</reference>